<gene>
    <name evidence="4" type="ORF">FNM00_09500</name>
</gene>
<keyword evidence="3" id="KW-0460">Magnesium</keyword>
<dbReference type="AlphaFoldDB" id="A0A554S9X1"/>
<protein>
    <submittedName>
        <fullName evidence="4">ADP-ribosylglycohydrolase family protein</fullName>
    </submittedName>
</protein>
<comment type="caution">
    <text evidence="4">The sequence shown here is derived from an EMBL/GenBank/DDBJ whole genome shotgun (WGS) entry which is preliminary data.</text>
</comment>
<accession>A0A554S9X1</accession>
<feature type="binding site" evidence="3">
    <location>
        <position position="54"/>
    </location>
    <ligand>
        <name>Mg(2+)</name>
        <dbReference type="ChEBI" id="CHEBI:18420"/>
        <label>1</label>
    </ligand>
</feature>
<dbReference type="InterPro" id="IPR050792">
    <property type="entry name" value="ADP-ribosylglycohydrolase"/>
</dbReference>
<proteinExistence type="inferred from homology"/>
<dbReference type="InterPro" id="IPR036705">
    <property type="entry name" value="Ribosyl_crysJ1_sf"/>
</dbReference>
<organism evidence="4 5">
    <name type="scientific">Aeromicrobium piscarium</name>
    <dbReference type="NCBI Taxonomy" id="2590901"/>
    <lineage>
        <taxon>Bacteria</taxon>
        <taxon>Bacillati</taxon>
        <taxon>Actinomycetota</taxon>
        <taxon>Actinomycetes</taxon>
        <taxon>Propionibacteriales</taxon>
        <taxon>Nocardioidaceae</taxon>
        <taxon>Aeromicrobium</taxon>
    </lineage>
</organism>
<feature type="binding site" evidence="3">
    <location>
        <position position="260"/>
    </location>
    <ligand>
        <name>Mg(2+)</name>
        <dbReference type="ChEBI" id="CHEBI:18420"/>
        <label>1</label>
    </ligand>
</feature>
<keyword evidence="3" id="KW-0479">Metal-binding</keyword>
<keyword evidence="5" id="KW-1185">Reference proteome</keyword>
<dbReference type="GO" id="GO:0016787">
    <property type="term" value="F:hydrolase activity"/>
    <property type="evidence" value="ECO:0007669"/>
    <property type="project" value="UniProtKB-KW"/>
</dbReference>
<dbReference type="PANTHER" id="PTHR16222:SF24">
    <property type="entry name" value="ADP-RIBOSYLHYDROLASE ARH3"/>
    <property type="match status" value="1"/>
</dbReference>
<name>A0A554S9X1_9ACTN</name>
<sequence>MTSLADRAQGLLIAQACGDALGVPYEFGPPLPENVVPQMVGGGPAEREPGEYSDDTAMSVCVAEALRDHPGAEDRALDAAAGSFVDWVKTAPDAGRQTRRVLDSASAPTAAAVYEAAQATWRAEPEAAGNGALMRTAVIALARPSDRRAVARLARRFAELTHPHPDCVESCVLWTEAVRRALTGGGLDVLSGLDLIDEDHRDIWRDRLDAATGADPRRFAPNGYTVTALQTAWAAISSAPGDGAVQLTIALMAAVRSGHDTDTVAAITGGLVGARWGASAVPREWSRLLHGYGGYDAESLGRLAMSVLP</sequence>
<comment type="cofactor">
    <cofactor evidence="3">
        <name>Mg(2+)</name>
        <dbReference type="ChEBI" id="CHEBI:18420"/>
    </cofactor>
    <text evidence="3">Binds 2 magnesium ions per subunit.</text>
</comment>
<evidence type="ECO:0000256" key="1">
    <source>
        <dbReference type="ARBA" id="ARBA00010702"/>
    </source>
</evidence>
<dbReference type="EMBL" id="VLNT01000006">
    <property type="protein sequence ID" value="TSD63148.1"/>
    <property type="molecule type" value="Genomic_DNA"/>
</dbReference>
<evidence type="ECO:0000313" key="5">
    <source>
        <dbReference type="Proteomes" id="UP000316988"/>
    </source>
</evidence>
<feature type="binding site" evidence="3">
    <location>
        <position position="55"/>
    </location>
    <ligand>
        <name>Mg(2+)</name>
        <dbReference type="ChEBI" id="CHEBI:18420"/>
        <label>1</label>
    </ligand>
</feature>
<comment type="similarity">
    <text evidence="1">Belongs to the ADP-ribosylglycohydrolase family.</text>
</comment>
<evidence type="ECO:0000256" key="2">
    <source>
        <dbReference type="ARBA" id="ARBA00022801"/>
    </source>
</evidence>
<feature type="binding site" evidence="3">
    <location>
        <position position="263"/>
    </location>
    <ligand>
        <name>Mg(2+)</name>
        <dbReference type="ChEBI" id="CHEBI:18420"/>
        <label>1</label>
    </ligand>
</feature>
<evidence type="ECO:0000313" key="4">
    <source>
        <dbReference type="EMBL" id="TSD63148.1"/>
    </source>
</evidence>
<reference evidence="4 5" key="1">
    <citation type="submission" date="2019-07" db="EMBL/GenBank/DDBJ databases">
        <authorList>
            <person name="Zhao L.H."/>
        </authorList>
    </citation>
    <scope>NUCLEOTIDE SEQUENCE [LARGE SCALE GENOMIC DNA]</scope>
    <source>
        <strain evidence="4 5">Co35</strain>
    </source>
</reference>
<feature type="binding site" evidence="3">
    <location>
        <position position="53"/>
    </location>
    <ligand>
        <name>Mg(2+)</name>
        <dbReference type="ChEBI" id="CHEBI:18420"/>
        <label>1</label>
    </ligand>
</feature>
<feature type="binding site" evidence="3">
    <location>
        <position position="262"/>
    </location>
    <ligand>
        <name>Mg(2+)</name>
        <dbReference type="ChEBI" id="CHEBI:18420"/>
        <label>1</label>
    </ligand>
</feature>
<keyword evidence="2 4" id="KW-0378">Hydrolase</keyword>
<dbReference type="Gene3D" id="1.10.4080.10">
    <property type="entry name" value="ADP-ribosylation/Crystallin J1"/>
    <property type="match status" value="1"/>
</dbReference>
<dbReference type="SUPFAM" id="SSF101478">
    <property type="entry name" value="ADP-ribosylglycohydrolase"/>
    <property type="match status" value="1"/>
</dbReference>
<evidence type="ECO:0000256" key="3">
    <source>
        <dbReference type="PIRSR" id="PIRSR605502-1"/>
    </source>
</evidence>
<dbReference type="GO" id="GO:0046872">
    <property type="term" value="F:metal ion binding"/>
    <property type="evidence" value="ECO:0007669"/>
    <property type="project" value="UniProtKB-KW"/>
</dbReference>
<dbReference type="Pfam" id="PF03747">
    <property type="entry name" value="ADP_ribosyl_GH"/>
    <property type="match status" value="1"/>
</dbReference>
<dbReference type="OrthoDB" id="9798107at2"/>
<dbReference type="Proteomes" id="UP000316988">
    <property type="component" value="Unassembled WGS sequence"/>
</dbReference>
<dbReference type="RefSeq" id="WP_143913202.1">
    <property type="nucleotide sequence ID" value="NZ_VLNT01000006.1"/>
</dbReference>
<dbReference type="PANTHER" id="PTHR16222">
    <property type="entry name" value="ADP-RIBOSYLGLYCOHYDROLASE"/>
    <property type="match status" value="1"/>
</dbReference>
<dbReference type="InterPro" id="IPR005502">
    <property type="entry name" value="Ribosyl_crysJ1"/>
</dbReference>